<organism evidence="3 4">
    <name type="scientific">Lactiplantibacillus modestisalitolerans</name>
    <dbReference type="NCBI Taxonomy" id="1457219"/>
    <lineage>
        <taxon>Bacteria</taxon>
        <taxon>Bacillati</taxon>
        <taxon>Bacillota</taxon>
        <taxon>Bacilli</taxon>
        <taxon>Lactobacillales</taxon>
        <taxon>Lactobacillaceae</taxon>
        <taxon>Lactiplantibacillus</taxon>
    </lineage>
</organism>
<evidence type="ECO:0000256" key="2">
    <source>
        <dbReference type="ARBA" id="ARBA00022649"/>
    </source>
</evidence>
<keyword evidence="2" id="KW-1277">Toxin-antitoxin system</keyword>
<dbReference type="PANTHER" id="PTHR33988:SF3">
    <property type="entry name" value="ENDORIBONUCLEASE TOXIN CHPB-RELATED"/>
    <property type="match status" value="1"/>
</dbReference>
<keyword evidence="4" id="KW-1185">Reference proteome</keyword>
<sequence length="111" mass="12807">MQREYFPKGSIIKFSFDPTLGHEQAGYRPAVIISNEDFQRFTHLVRVMPISNRHAPFPLHIPLDGRTKTTGSIFTEQMKTIDPVSRKVKYVEKCPMDKVNLANEMLIESLE</sequence>
<gene>
    <name evidence="3" type="ORF">ACFFLI_05595</name>
</gene>
<dbReference type="PANTHER" id="PTHR33988">
    <property type="entry name" value="ENDORIBONUCLEASE MAZF-RELATED"/>
    <property type="match status" value="1"/>
</dbReference>
<dbReference type="Pfam" id="PF02452">
    <property type="entry name" value="PemK_toxin"/>
    <property type="match status" value="1"/>
</dbReference>
<comment type="caution">
    <text evidence="3">The sequence shown here is derived from an EMBL/GenBank/DDBJ whole genome shotgun (WGS) entry which is preliminary data.</text>
</comment>
<dbReference type="EMBL" id="JBHLZY010000012">
    <property type="protein sequence ID" value="MFB9769355.1"/>
    <property type="molecule type" value="Genomic_DNA"/>
</dbReference>
<evidence type="ECO:0000313" key="4">
    <source>
        <dbReference type="Proteomes" id="UP001589691"/>
    </source>
</evidence>
<reference evidence="3 4" key="1">
    <citation type="submission" date="2024-09" db="EMBL/GenBank/DDBJ databases">
        <authorList>
            <person name="Sun Q."/>
            <person name="Mori K."/>
        </authorList>
    </citation>
    <scope>NUCLEOTIDE SEQUENCE [LARGE SCALE GENOMIC DNA]</scope>
    <source>
        <strain evidence="3 4">TBRC 4576</strain>
    </source>
</reference>
<evidence type="ECO:0000313" key="3">
    <source>
        <dbReference type="EMBL" id="MFB9769355.1"/>
    </source>
</evidence>
<dbReference type="InterPro" id="IPR003477">
    <property type="entry name" value="PemK-like"/>
</dbReference>
<comment type="similarity">
    <text evidence="1">Belongs to the PemK/MazF family.</text>
</comment>
<dbReference type="RefSeq" id="WP_137643735.1">
    <property type="nucleotide sequence ID" value="NZ_BJEA01000025.1"/>
</dbReference>
<evidence type="ECO:0000256" key="1">
    <source>
        <dbReference type="ARBA" id="ARBA00007521"/>
    </source>
</evidence>
<proteinExistence type="inferred from homology"/>
<dbReference type="Gene3D" id="2.30.30.110">
    <property type="match status" value="1"/>
</dbReference>
<dbReference type="Proteomes" id="UP001589691">
    <property type="component" value="Unassembled WGS sequence"/>
</dbReference>
<dbReference type="InterPro" id="IPR011067">
    <property type="entry name" value="Plasmid_toxin/cell-grow_inhib"/>
</dbReference>
<protein>
    <submittedName>
        <fullName evidence="3">Type II toxin-antitoxin system PemK/MazF family toxin</fullName>
    </submittedName>
</protein>
<name>A0ABV5WT81_9LACO</name>
<dbReference type="SUPFAM" id="SSF50118">
    <property type="entry name" value="Cell growth inhibitor/plasmid maintenance toxic component"/>
    <property type="match status" value="1"/>
</dbReference>
<accession>A0ABV5WT81</accession>